<dbReference type="PANTHER" id="PTHR35792">
    <property type="entry name" value="GENERAL STRESS PROTEIN"/>
    <property type="match status" value="1"/>
</dbReference>
<keyword evidence="1" id="KW-0472">Membrane</keyword>
<feature type="transmembrane region" description="Helical" evidence="1">
    <location>
        <begin position="6"/>
        <end position="28"/>
    </location>
</feature>
<reference evidence="2 3" key="1">
    <citation type="journal article" date="2019" name="J Genomics">
        <title>The Draft Genome of a Hydrogen-producing Cyanobacterium, Arthrospira platensis NIES-46.</title>
        <authorList>
            <person name="Suzuki S."/>
            <person name="Yamaguchi H."/>
            <person name="Kawachi M."/>
        </authorList>
    </citation>
    <scope>NUCLEOTIDE SEQUENCE [LARGE SCALE GENOMIC DNA]</scope>
    <source>
        <strain evidence="2 3">NIES-46</strain>
    </source>
</reference>
<keyword evidence="1" id="KW-0812">Transmembrane</keyword>
<dbReference type="InterPro" id="IPR052928">
    <property type="entry name" value="Desiccation-related_membrane"/>
</dbReference>
<accession>A0A5M3TDV8</accession>
<sequence length="116" mass="12605">MSKNRSGLFVSGLVIGSALGTVVGLLIAPRSGRETRKLLKKSAATLPELAEDVSTTVQNQAERVSASAWRSWDDTLVRLKEAIAAGLEASQIERQTLSELESRNLAEPQETKSDRR</sequence>
<evidence type="ECO:0000313" key="2">
    <source>
        <dbReference type="EMBL" id="GCE96148.1"/>
    </source>
</evidence>
<dbReference type="InterPro" id="IPR024623">
    <property type="entry name" value="YtxH"/>
</dbReference>
<name>A0A5M3TDV8_LIMPL</name>
<keyword evidence="1" id="KW-1133">Transmembrane helix</keyword>
<protein>
    <recommendedName>
        <fullName evidence="4">Gas vesicle protein</fullName>
    </recommendedName>
</protein>
<dbReference type="GeneID" id="301684985"/>
<gene>
    <name evidence="2" type="ORF">NIES46_42160</name>
</gene>
<dbReference type="RefSeq" id="WP_006620037.1">
    <property type="nucleotide sequence ID" value="NZ_BIMW01000173.1"/>
</dbReference>
<evidence type="ECO:0000313" key="3">
    <source>
        <dbReference type="Proteomes" id="UP000326169"/>
    </source>
</evidence>
<comment type="caution">
    <text evidence="2">The sequence shown here is derived from an EMBL/GenBank/DDBJ whole genome shotgun (WGS) entry which is preliminary data.</text>
</comment>
<dbReference type="Pfam" id="PF12732">
    <property type="entry name" value="YtxH"/>
    <property type="match status" value="1"/>
</dbReference>
<keyword evidence="3" id="KW-1185">Reference proteome</keyword>
<evidence type="ECO:0008006" key="4">
    <source>
        <dbReference type="Google" id="ProtNLM"/>
    </source>
</evidence>
<dbReference type="EMBL" id="BIMW01000173">
    <property type="protein sequence ID" value="GCE96148.1"/>
    <property type="molecule type" value="Genomic_DNA"/>
</dbReference>
<organism evidence="2 3">
    <name type="scientific">Limnospira platensis NIES-46</name>
    <dbReference type="NCBI Taxonomy" id="1236695"/>
    <lineage>
        <taxon>Bacteria</taxon>
        <taxon>Bacillati</taxon>
        <taxon>Cyanobacteriota</taxon>
        <taxon>Cyanophyceae</taxon>
        <taxon>Oscillatoriophycideae</taxon>
        <taxon>Oscillatoriales</taxon>
        <taxon>Sirenicapillariaceae</taxon>
        <taxon>Limnospira</taxon>
    </lineage>
</organism>
<proteinExistence type="predicted"/>
<dbReference type="Proteomes" id="UP000326169">
    <property type="component" value="Unassembled WGS sequence"/>
</dbReference>
<evidence type="ECO:0000256" key="1">
    <source>
        <dbReference type="SAM" id="Phobius"/>
    </source>
</evidence>
<dbReference type="PANTHER" id="PTHR35792:SF1">
    <property type="entry name" value="SLL0268 PROTEIN"/>
    <property type="match status" value="1"/>
</dbReference>